<dbReference type="eggNOG" id="ENOG5030B33">
    <property type="taxonomic scope" value="Bacteria"/>
</dbReference>
<protein>
    <recommendedName>
        <fullName evidence="4">Surface layer protein A domain-containing protein</fullName>
    </recommendedName>
</protein>
<reference evidence="2 3" key="1">
    <citation type="journal article" date="2015" name="Genome Announc.">
        <title>Expanding the biotechnology potential of lactobacilli through comparative genomics of 213 strains and associated genera.</title>
        <authorList>
            <person name="Sun Z."/>
            <person name="Harris H.M."/>
            <person name="McCann A."/>
            <person name="Guo C."/>
            <person name="Argimon S."/>
            <person name="Zhang W."/>
            <person name="Yang X."/>
            <person name="Jeffery I.B."/>
            <person name="Cooney J.C."/>
            <person name="Kagawa T.F."/>
            <person name="Liu W."/>
            <person name="Song Y."/>
            <person name="Salvetti E."/>
            <person name="Wrobel A."/>
            <person name="Rasinkangas P."/>
            <person name="Parkhill J."/>
            <person name="Rea M.C."/>
            <person name="O'Sullivan O."/>
            <person name="Ritari J."/>
            <person name="Douillard F.P."/>
            <person name="Paul Ross R."/>
            <person name="Yang R."/>
            <person name="Briner A.E."/>
            <person name="Felis G.E."/>
            <person name="de Vos W.M."/>
            <person name="Barrangou R."/>
            <person name="Klaenhammer T.R."/>
            <person name="Caufield P.W."/>
            <person name="Cui Y."/>
            <person name="Zhang H."/>
            <person name="O'Toole P.W."/>
        </authorList>
    </citation>
    <scope>NUCLEOTIDE SEQUENCE [LARGE SCALE GENOMIC DNA]</scope>
    <source>
        <strain evidence="2 3">DSM 18527</strain>
    </source>
</reference>
<dbReference type="Proteomes" id="UP000051236">
    <property type="component" value="Unassembled WGS sequence"/>
</dbReference>
<keyword evidence="1" id="KW-0732">Signal</keyword>
<proteinExistence type="predicted"/>
<dbReference type="EMBL" id="AZGA01000088">
    <property type="protein sequence ID" value="KRM30692.1"/>
    <property type="molecule type" value="Genomic_DNA"/>
</dbReference>
<sequence length="511" mass="54993">MKYFNQFKILSLTLLALSIAAPATTALNAAFSTEPAVVQAATTDQQLNGQYNINPITITLPSGTAIYKDPNASNFESNITAEQIIQIKYLNIVNGQIFAVRYTTFGWLNEPYDHWAKYAGLSSEIGNTSLSFSYALPLFSLDNNTTWTSETGNIHPGTGVQLAVDGFTVDATGTIVSYTGISNNTRYSVAADAMRTGSATPVSSLHEDSNVPANLAVVIPKSTSGALIYSDMQTTQPINAKILTNQKVIGLVRDASNQIVAYKIDQDQYLNANDVTTPEVDTNQNADITFNILPAGTKVYSNNKAAIVYSDPTTTTDTGTQLSTSYNSWNATRYATDKNGQILAYELGTNQWVKAADLTTTNSDSSNPTVTGNVTISLLNQTHLYSYYKPAVIYTDPTVTTASGARLSTWVNEWHAARVAKDSNGVAVAYELGKNQWVKAADLNQSAPQGGVFDTTGGTPLYDLNGNVTGSIPDSGRYQVFAVAYINGQQFVKIGTDNQWIAAATGDYYPV</sequence>
<name>X0PLC7_9LACO</name>
<dbReference type="AlphaFoldDB" id="X0PLC7"/>
<feature type="chain" id="PRO_5038498128" description="Surface layer protein A domain-containing protein" evidence="1">
    <location>
        <begin position="26"/>
        <end position="511"/>
    </location>
</feature>
<evidence type="ECO:0008006" key="4">
    <source>
        <dbReference type="Google" id="ProtNLM"/>
    </source>
</evidence>
<dbReference type="OrthoDB" id="2319609at2"/>
<gene>
    <name evidence="2" type="ORF">FC83_GL001828</name>
</gene>
<keyword evidence="3" id="KW-1185">Reference proteome</keyword>
<evidence type="ECO:0000256" key="1">
    <source>
        <dbReference type="SAM" id="SignalP"/>
    </source>
</evidence>
<dbReference type="PATRIC" id="fig|1423734.3.peg.1849"/>
<dbReference type="RefSeq" id="WP_035450556.1">
    <property type="nucleotide sequence ID" value="NZ_AZGA01000088.1"/>
</dbReference>
<accession>X0PLC7</accession>
<feature type="signal peptide" evidence="1">
    <location>
        <begin position="1"/>
        <end position="25"/>
    </location>
</feature>
<comment type="caution">
    <text evidence="2">The sequence shown here is derived from an EMBL/GenBank/DDBJ whole genome shotgun (WGS) entry which is preliminary data.</text>
</comment>
<evidence type="ECO:0000313" key="2">
    <source>
        <dbReference type="EMBL" id="KRM30692.1"/>
    </source>
</evidence>
<evidence type="ECO:0000313" key="3">
    <source>
        <dbReference type="Proteomes" id="UP000051236"/>
    </source>
</evidence>
<organism evidence="2 3">
    <name type="scientific">Agrilactobacillus composti DSM 18527 = JCM 14202</name>
    <dbReference type="NCBI Taxonomy" id="1423734"/>
    <lineage>
        <taxon>Bacteria</taxon>
        <taxon>Bacillati</taxon>
        <taxon>Bacillota</taxon>
        <taxon>Bacilli</taxon>
        <taxon>Lactobacillales</taxon>
        <taxon>Lactobacillaceae</taxon>
        <taxon>Agrilactobacillus</taxon>
    </lineage>
</organism>